<proteinExistence type="predicted"/>
<reference evidence="2 3" key="1">
    <citation type="submission" date="2011-08" db="EMBL/GenBank/DDBJ databases">
        <title>The Genome Sequence of Eubacteriaceae bacterium ACC19a.</title>
        <authorList>
            <consortium name="The Broad Institute Genome Sequencing Platform"/>
            <person name="Earl A."/>
            <person name="Ward D."/>
            <person name="Feldgarden M."/>
            <person name="Gevers D."/>
            <person name="Sizova M."/>
            <person name="Hazen A."/>
            <person name="Epstein S."/>
            <person name="Young S.K."/>
            <person name="Zeng Q."/>
            <person name="Gargeya S."/>
            <person name="Fitzgerald M."/>
            <person name="Haas B."/>
            <person name="Abouelleil A."/>
            <person name="Alvarado L."/>
            <person name="Arachchi H.M."/>
            <person name="Berlin A."/>
            <person name="Brown A."/>
            <person name="Chapman S.B."/>
            <person name="Chen Z."/>
            <person name="Dunbar C."/>
            <person name="Freedman E."/>
            <person name="Gearin G."/>
            <person name="Gellesch M."/>
            <person name="Goldberg J."/>
            <person name="Griggs A."/>
            <person name="Gujja S."/>
            <person name="Heiman D."/>
            <person name="Howarth C."/>
            <person name="Larson L."/>
            <person name="Lui A."/>
            <person name="MacDonald P.J.P."/>
            <person name="Montmayeur A."/>
            <person name="Murphy C."/>
            <person name="Neiman D."/>
            <person name="Pearson M."/>
            <person name="Priest M."/>
            <person name="Roberts A."/>
            <person name="Saif S."/>
            <person name="Shea T."/>
            <person name="Shenoy N."/>
            <person name="Sisk P."/>
            <person name="Stolte C."/>
            <person name="Sykes S."/>
            <person name="Wortman J."/>
            <person name="Nusbaum C."/>
            <person name="Birren B."/>
        </authorList>
    </citation>
    <scope>NUCLEOTIDE SEQUENCE [LARGE SCALE GENOMIC DNA]</scope>
    <source>
        <strain evidence="2 3">ACC19a</strain>
    </source>
</reference>
<dbReference type="EMBL" id="AFZE01000007">
    <property type="protein sequence ID" value="EHL15989.1"/>
    <property type="molecule type" value="Genomic_DNA"/>
</dbReference>
<gene>
    <name evidence="2" type="ORF">HMPREF9629_01564</name>
</gene>
<dbReference type="PROSITE" id="PS51257">
    <property type="entry name" value="PROKAR_LIPOPROTEIN"/>
    <property type="match status" value="1"/>
</dbReference>
<evidence type="ECO:0000256" key="1">
    <source>
        <dbReference type="SAM" id="Phobius"/>
    </source>
</evidence>
<dbReference type="AlphaFoldDB" id="G9WZG3"/>
<dbReference type="HOGENOM" id="CLU_670567_0_0_9"/>
<comment type="caution">
    <text evidence="2">The sequence shown here is derived from an EMBL/GenBank/DDBJ whole genome shotgun (WGS) entry which is preliminary data.</text>
</comment>
<evidence type="ECO:0000313" key="2">
    <source>
        <dbReference type="EMBL" id="EHL15989.1"/>
    </source>
</evidence>
<keyword evidence="1" id="KW-1133">Transmembrane helix</keyword>
<keyword evidence="1" id="KW-0472">Membrane</keyword>
<evidence type="ECO:0000313" key="3">
    <source>
        <dbReference type="Proteomes" id="UP000006437"/>
    </source>
</evidence>
<dbReference type="RefSeq" id="WP_009525793.1">
    <property type="nucleotide sequence ID" value="NZ_JH414556.1"/>
</dbReference>
<evidence type="ECO:0008006" key="4">
    <source>
        <dbReference type="Google" id="ProtNLM"/>
    </source>
</evidence>
<accession>G9WZG3</accession>
<name>G9WZG3_9FIRM</name>
<protein>
    <recommendedName>
        <fullName evidence="4">Lipoprotein</fullName>
    </recommendedName>
</protein>
<keyword evidence="1" id="KW-0812">Transmembrane</keyword>
<feature type="transmembrane region" description="Helical" evidence="1">
    <location>
        <begin position="7"/>
        <end position="28"/>
    </location>
</feature>
<dbReference type="Proteomes" id="UP000006437">
    <property type="component" value="Unassembled WGS sequence"/>
</dbReference>
<organism evidence="2 3">
    <name type="scientific">Peptoanaerobacter stomatis</name>
    <dbReference type="NCBI Taxonomy" id="796937"/>
    <lineage>
        <taxon>Bacteria</taxon>
        <taxon>Bacillati</taxon>
        <taxon>Bacillota</taxon>
        <taxon>Clostridia</taxon>
        <taxon>Peptostreptococcales</taxon>
        <taxon>Filifactoraceae</taxon>
        <taxon>Peptoanaerobacter</taxon>
    </lineage>
</organism>
<dbReference type="BioCyc" id="EBAC796937-HMP:GMGH-1569-MONOMER"/>
<sequence>MKKTFNLFTYIAAITLVILTLTACKMWGPNDYNQDNYESVLAYLKSDLESYFASEMPNVEILEVSIYQPFRNLTNCLKGKASVRKSSEDEADVETFNFFYDSGNDMLYTDSGDNLKRCVQMACDMIIEKLPEDFSYSNPTLSKFGSVVKLKVYNFDNKTGKRLENEEVEMIGDMLPYGVKDDELIEIVKDTLGHSSKNEFVAFDCNAVAKSHISYHFFRETPNEIFKNFPCIDTVDIGFYDLSGNNLGFLSSFEDDRLIEDSKKNGHYIINEYHVPKYYDLSKWLKLNGYDNSYYNTDYDTGNLVEEKEIISNHNGSMVERTEKGFRVTLGIYGEIFLLTEVDSNDGNSSVIPLEAKTLLTTLGKANDSPEGTIFQLIEEPSMGHGWKRIADEDGSRKTFSVGTYEFTYK</sequence>